<dbReference type="Proteomes" id="UP000095751">
    <property type="component" value="Unassembled WGS sequence"/>
</dbReference>
<evidence type="ECO:0000313" key="1">
    <source>
        <dbReference type="EMBL" id="OEU06431.1"/>
    </source>
</evidence>
<dbReference type="EMBL" id="KV784408">
    <property type="protein sequence ID" value="OEU06431.1"/>
    <property type="molecule type" value="Genomic_DNA"/>
</dbReference>
<dbReference type="InParanoid" id="A0A1E7EKH1"/>
<accession>A0A1E7EKH1</accession>
<organism evidence="1 2">
    <name type="scientific">Fragilariopsis cylindrus CCMP1102</name>
    <dbReference type="NCBI Taxonomy" id="635003"/>
    <lineage>
        <taxon>Eukaryota</taxon>
        <taxon>Sar</taxon>
        <taxon>Stramenopiles</taxon>
        <taxon>Ochrophyta</taxon>
        <taxon>Bacillariophyta</taxon>
        <taxon>Bacillariophyceae</taxon>
        <taxon>Bacillariophycidae</taxon>
        <taxon>Bacillariales</taxon>
        <taxon>Bacillariaceae</taxon>
        <taxon>Fragilariopsis</taxon>
    </lineage>
</organism>
<dbReference type="AlphaFoldDB" id="A0A1E7EKH1"/>
<reference evidence="1 2" key="1">
    <citation type="submission" date="2016-09" db="EMBL/GenBank/DDBJ databases">
        <title>Extensive genetic diversity and differential bi-allelic expression allows diatom success in the polar Southern Ocean.</title>
        <authorList>
            <consortium name="DOE Joint Genome Institute"/>
            <person name="Mock T."/>
            <person name="Otillar R.P."/>
            <person name="Strauss J."/>
            <person name="Dupont C."/>
            <person name="Frickenhaus S."/>
            <person name="Maumus F."/>
            <person name="Mcmullan M."/>
            <person name="Sanges R."/>
            <person name="Schmutz J."/>
            <person name="Toseland A."/>
            <person name="Valas R."/>
            <person name="Veluchamy A."/>
            <person name="Ward B.J."/>
            <person name="Allen A."/>
            <person name="Barry K."/>
            <person name="Falciatore A."/>
            <person name="Ferrante M."/>
            <person name="Fortunato A.E."/>
            <person name="Gloeckner G."/>
            <person name="Gruber A."/>
            <person name="Hipkin R."/>
            <person name="Janech M."/>
            <person name="Kroth P."/>
            <person name="Leese F."/>
            <person name="Lindquist E."/>
            <person name="Lyon B.R."/>
            <person name="Martin J."/>
            <person name="Mayer C."/>
            <person name="Parker M."/>
            <person name="Quesneville H."/>
            <person name="Raymond J."/>
            <person name="Uhlig C."/>
            <person name="Valentin K.U."/>
            <person name="Worden A.Z."/>
            <person name="Armbrust E.V."/>
            <person name="Bowler C."/>
            <person name="Green B."/>
            <person name="Moulton V."/>
            <person name="Van Oosterhout C."/>
            <person name="Grigoriev I."/>
        </authorList>
    </citation>
    <scope>NUCLEOTIDE SEQUENCE [LARGE SCALE GENOMIC DNA]</scope>
    <source>
        <strain evidence="1 2">CCMP1102</strain>
    </source>
</reference>
<keyword evidence="2" id="KW-1185">Reference proteome</keyword>
<dbReference type="KEGG" id="fcy:FRACYDRAFT_222056"/>
<dbReference type="OrthoDB" id="10561742at2759"/>
<proteinExistence type="predicted"/>
<evidence type="ECO:0000313" key="2">
    <source>
        <dbReference type="Proteomes" id="UP000095751"/>
    </source>
</evidence>
<sequence length="275" mass="31186">MNIGREPETNGMVSSEWAKSGCRLPVIAQCDFQQQESNDDKKKQTTTTGIVVPLTNDIRYTGPDGEIIKPIQGGEWSLNNNSNDSQSNKNELSFYMNFPEELIRRDVIINAGAILRLEGIMYSTTQLKEMNTNFYTARDQKWDAGEELNSIEKRRTAPLKWNPNQNKWEKESFPEDTILVRLQKETNLKRAEQKIKEINQERPNPKDISLDCGPFPGIVDDDGDGDGDVYFRKKGKVLLQSGGNGGIFGQWSINKQCVIGTWSAEPINDKPLSYY</sequence>
<protein>
    <submittedName>
        <fullName evidence="1">Uncharacterized protein</fullName>
    </submittedName>
</protein>
<name>A0A1E7EKH1_9STRA</name>
<gene>
    <name evidence="1" type="ORF">FRACYDRAFT_222056</name>
</gene>